<evidence type="ECO:0000256" key="1">
    <source>
        <dbReference type="ARBA" id="ARBA00004389"/>
    </source>
</evidence>
<comment type="subcellular location">
    <subcellularLocation>
        <location evidence="1">Endoplasmic reticulum membrane</location>
        <topology evidence="1">Single-pass membrane protein</topology>
    </subcellularLocation>
</comment>
<evidence type="ECO:0000256" key="10">
    <source>
        <dbReference type="ARBA" id="ARBA00023170"/>
    </source>
</evidence>
<comment type="similarity">
    <text evidence="2">Belongs to the SRP receptor beta subunit family.</text>
</comment>
<dbReference type="SUPFAM" id="SSF52540">
    <property type="entry name" value="P-loop containing nucleoside triphosphate hydrolases"/>
    <property type="match status" value="1"/>
</dbReference>
<organism evidence="12 13">
    <name type="scientific">Candida verbasci</name>
    <dbReference type="NCBI Taxonomy" id="1227364"/>
    <lineage>
        <taxon>Eukaryota</taxon>
        <taxon>Fungi</taxon>
        <taxon>Dikarya</taxon>
        <taxon>Ascomycota</taxon>
        <taxon>Saccharomycotina</taxon>
        <taxon>Pichiomycetes</taxon>
        <taxon>Debaryomycetaceae</taxon>
        <taxon>Candida/Lodderomyces clade</taxon>
        <taxon>Candida</taxon>
    </lineage>
</organism>
<keyword evidence="7 11" id="KW-1133">Transmembrane helix</keyword>
<dbReference type="InterPro" id="IPR027417">
    <property type="entry name" value="P-loop_NTPase"/>
</dbReference>
<keyword evidence="6" id="KW-0256">Endoplasmic reticulum</keyword>
<keyword evidence="13" id="KW-1185">Reference proteome</keyword>
<dbReference type="Gene3D" id="3.40.50.300">
    <property type="entry name" value="P-loop containing nucleotide triphosphate hydrolases"/>
    <property type="match status" value="1"/>
</dbReference>
<keyword evidence="8" id="KW-0342">GTP-binding</keyword>
<name>A0A9W4TRL8_9ASCO</name>
<evidence type="ECO:0000256" key="6">
    <source>
        <dbReference type="ARBA" id="ARBA00022824"/>
    </source>
</evidence>
<keyword evidence="10" id="KW-0675">Receptor</keyword>
<dbReference type="Proteomes" id="UP001152885">
    <property type="component" value="Unassembled WGS sequence"/>
</dbReference>
<evidence type="ECO:0000256" key="7">
    <source>
        <dbReference type="ARBA" id="ARBA00022989"/>
    </source>
</evidence>
<evidence type="ECO:0000313" key="13">
    <source>
        <dbReference type="Proteomes" id="UP001152885"/>
    </source>
</evidence>
<evidence type="ECO:0000256" key="4">
    <source>
        <dbReference type="ARBA" id="ARBA00022692"/>
    </source>
</evidence>
<proteinExistence type="inferred from homology"/>
<accession>A0A9W4TRL8</accession>
<protein>
    <recommendedName>
        <fullName evidence="3">Signal recognition particle receptor subunit beta</fullName>
    </recommendedName>
</protein>
<evidence type="ECO:0000256" key="3">
    <source>
        <dbReference type="ARBA" id="ARBA00020256"/>
    </source>
</evidence>
<feature type="transmembrane region" description="Helical" evidence="11">
    <location>
        <begin position="6"/>
        <end position="25"/>
    </location>
</feature>
<dbReference type="Pfam" id="PF09439">
    <property type="entry name" value="SRPRB"/>
    <property type="match status" value="1"/>
</dbReference>
<dbReference type="CDD" id="cd04105">
    <property type="entry name" value="SR_beta"/>
    <property type="match status" value="1"/>
</dbReference>
<dbReference type="AlphaFoldDB" id="A0A9W4TRL8"/>
<reference evidence="12" key="1">
    <citation type="submission" date="2022-12" db="EMBL/GenBank/DDBJ databases">
        <authorList>
            <person name="Brejova B."/>
        </authorList>
    </citation>
    <scope>NUCLEOTIDE SEQUENCE</scope>
</reference>
<evidence type="ECO:0000256" key="5">
    <source>
        <dbReference type="ARBA" id="ARBA00022741"/>
    </source>
</evidence>
<dbReference type="OrthoDB" id="41266at2759"/>
<evidence type="ECO:0000313" key="12">
    <source>
        <dbReference type="EMBL" id="CAI5756101.1"/>
    </source>
</evidence>
<dbReference type="GO" id="GO:0005525">
    <property type="term" value="F:GTP binding"/>
    <property type="evidence" value="ECO:0007669"/>
    <property type="project" value="UniProtKB-KW"/>
</dbReference>
<evidence type="ECO:0000256" key="8">
    <source>
        <dbReference type="ARBA" id="ARBA00023134"/>
    </source>
</evidence>
<keyword evidence="4 11" id="KW-0812">Transmembrane</keyword>
<dbReference type="GO" id="GO:0005789">
    <property type="term" value="C:endoplasmic reticulum membrane"/>
    <property type="evidence" value="ECO:0007669"/>
    <property type="project" value="UniProtKB-SubCell"/>
</dbReference>
<evidence type="ECO:0000256" key="9">
    <source>
        <dbReference type="ARBA" id="ARBA00023136"/>
    </source>
</evidence>
<comment type="caution">
    <text evidence="12">The sequence shown here is derived from an EMBL/GenBank/DDBJ whole genome shotgun (WGS) entry which is preliminary data.</text>
</comment>
<sequence length="282" mass="32257">MVDLILISLITILLGFILILLIYFFQSGGINAIKSSNKSPYFKPSFLILGANNSGKTLYFYNLQQNDININQTISSIDPNFKEFILPFSNPAIGKKFQFVDYPGHLKYQNLFKNLLINDITLNNIKGIIYMIDSSNSNWSDPINVENIVKYLYNLLSITERKPNGVDFLFAINKSDLFDSLPPHKIKKILEKELGKLIKNEITNVNKNSDLDKKSDFINNDDEDVNNNDTLREFWLGIIGSSDAEFTFDKLEGNMDFISGSVLKNKISQWENWLDERVVNSS</sequence>
<dbReference type="InterPro" id="IPR019009">
    <property type="entry name" value="SRP_receptor_beta_su"/>
</dbReference>
<gene>
    <name evidence="12" type="ORF">CANVERA_P0619</name>
</gene>
<dbReference type="EMBL" id="CANTUO010000001">
    <property type="protein sequence ID" value="CAI5756101.1"/>
    <property type="molecule type" value="Genomic_DNA"/>
</dbReference>
<evidence type="ECO:0000256" key="11">
    <source>
        <dbReference type="SAM" id="Phobius"/>
    </source>
</evidence>
<keyword evidence="5" id="KW-0547">Nucleotide-binding</keyword>
<keyword evidence="9 11" id="KW-0472">Membrane</keyword>
<evidence type="ECO:0000256" key="2">
    <source>
        <dbReference type="ARBA" id="ARBA00005619"/>
    </source>
</evidence>